<comment type="subcellular location">
    <subcellularLocation>
        <location evidence="1">Membrane</location>
        <topology evidence="1">Single-pass membrane protein</topology>
    </subcellularLocation>
</comment>
<sequence>MGREPSLISKPPLDKLIPELLDRAVKALDVCNAVMPGIVLVRQCQKLAEIAAVSLEQRPLGEGQARRARKALAGLLSLLGIDDTPARWRRWKRLGQQGPGIGPITSPIPGSAELVRGQADSGHVGQSGGTTWDGSLGTRHARIHHHEHCDGFRDVGPRRHGHTLPGEDRTGNPFPGSEAIGMGPVDDGAPREDRGGVEEEGEERGFPSWAAGRDSEDGEAGAVPAGVLGQLPVPDASGEARQGGGSGSGVDGDLPEDGGFPPHCP</sequence>
<evidence type="ECO:0000313" key="8">
    <source>
        <dbReference type="Proteomes" id="UP001346149"/>
    </source>
</evidence>
<protein>
    <submittedName>
        <fullName evidence="7">Uncharacterized protein</fullName>
    </submittedName>
</protein>
<reference evidence="7 8" key="1">
    <citation type="journal article" date="2023" name="Hortic Res">
        <title>Pangenome of water caltrop reveals structural variations and asymmetric subgenome divergence after allopolyploidization.</title>
        <authorList>
            <person name="Zhang X."/>
            <person name="Chen Y."/>
            <person name="Wang L."/>
            <person name="Yuan Y."/>
            <person name="Fang M."/>
            <person name="Shi L."/>
            <person name="Lu R."/>
            <person name="Comes H.P."/>
            <person name="Ma Y."/>
            <person name="Chen Y."/>
            <person name="Huang G."/>
            <person name="Zhou Y."/>
            <person name="Zheng Z."/>
            <person name="Qiu Y."/>
        </authorList>
    </citation>
    <scope>NUCLEOTIDE SEQUENCE [LARGE SCALE GENOMIC DNA]</scope>
    <source>
        <strain evidence="7">F231</strain>
    </source>
</reference>
<evidence type="ECO:0000256" key="2">
    <source>
        <dbReference type="ARBA" id="ARBA00022692"/>
    </source>
</evidence>
<evidence type="ECO:0000256" key="1">
    <source>
        <dbReference type="ARBA" id="ARBA00004167"/>
    </source>
</evidence>
<dbReference type="EMBL" id="JAXQNO010000006">
    <property type="protein sequence ID" value="KAK4797095.1"/>
    <property type="molecule type" value="Genomic_DNA"/>
</dbReference>
<evidence type="ECO:0000256" key="5">
    <source>
        <dbReference type="ARBA" id="ARBA00035114"/>
    </source>
</evidence>
<feature type="compositionally biased region" description="Gly residues" evidence="6">
    <location>
        <begin position="241"/>
        <end position="250"/>
    </location>
</feature>
<keyword evidence="4" id="KW-0472">Membrane</keyword>
<dbReference type="Proteomes" id="UP001346149">
    <property type="component" value="Unassembled WGS sequence"/>
</dbReference>
<keyword evidence="3" id="KW-1133">Transmembrane helix</keyword>
<feature type="compositionally biased region" description="Basic and acidic residues" evidence="6">
    <location>
        <begin position="188"/>
        <end position="197"/>
    </location>
</feature>
<evidence type="ECO:0000313" key="7">
    <source>
        <dbReference type="EMBL" id="KAK4797095.1"/>
    </source>
</evidence>
<comment type="caution">
    <text evidence="7">The sequence shown here is derived from an EMBL/GenBank/DDBJ whole genome shotgun (WGS) entry which is preliminary data.</text>
</comment>
<organism evidence="7 8">
    <name type="scientific">Trapa natans</name>
    <name type="common">Water chestnut</name>
    <dbReference type="NCBI Taxonomy" id="22666"/>
    <lineage>
        <taxon>Eukaryota</taxon>
        <taxon>Viridiplantae</taxon>
        <taxon>Streptophyta</taxon>
        <taxon>Embryophyta</taxon>
        <taxon>Tracheophyta</taxon>
        <taxon>Spermatophyta</taxon>
        <taxon>Magnoliopsida</taxon>
        <taxon>eudicotyledons</taxon>
        <taxon>Gunneridae</taxon>
        <taxon>Pentapetalae</taxon>
        <taxon>rosids</taxon>
        <taxon>malvids</taxon>
        <taxon>Myrtales</taxon>
        <taxon>Lythraceae</taxon>
        <taxon>Trapa</taxon>
    </lineage>
</organism>
<accession>A0AAN7MGZ3</accession>
<dbReference type="AlphaFoldDB" id="A0AAN7MGZ3"/>
<evidence type="ECO:0000256" key="4">
    <source>
        <dbReference type="ARBA" id="ARBA00023136"/>
    </source>
</evidence>
<dbReference type="GO" id="GO:0016020">
    <property type="term" value="C:membrane"/>
    <property type="evidence" value="ECO:0007669"/>
    <property type="project" value="UniProtKB-SubCell"/>
</dbReference>
<evidence type="ECO:0000256" key="3">
    <source>
        <dbReference type="ARBA" id="ARBA00022989"/>
    </source>
</evidence>
<evidence type="ECO:0000256" key="6">
    <source>
        <dbReference type="SAM" id="MobiDB-lite"/>
    </source>
</evidence>
<dbReference type="Pfam" id="PF05633">
    <property type="entry name" value="ROH1-like"/>
    <property type="match status" value="1"/>
</dbReference>
<gene>
    <name evidence="7" type="ORF">SAY86_029421</name>
</gene>
<dbReference type="InterPro" id="IPR008511">
    <property type="entry name" value="ROH1-like"/>
</dbReference>
<keyword evidence="2" id="KW-0812">Transmembrane</keyword>
<feature type="region of interest" description="Disordered" evidence="6">
    <location>
        <begin position="147"/>
        <end position="265"/>
    </location>
</feature>
<keyword evidence="8" id="KW-1185">Reference proteome</keyword>
<name>A0AAN7MGZ3_TRANT</name>
<feature type="compositionally biased region" description="Basic and acidic residues" evidence="6">
    <location>
        <begin position="147"/>
        <end position="157"/>
    </location>
</feature>
<dbReference type="PANTHER" id="PTHR31509">
    <property type="entry name" value="BPS1-LIKE PROTEIN"/>
    <property type="match status" value="1"/>
</dbReference>
<comment type="similarity">
    <text evidence="5">Belongs to the ROH1 family.</text>
</comment>
<proteinExistence type="inferred from homology"/>